<dbReference type="AlphaFoldDB" id="A0A8J8GA67"/>
<reference evidence="2" key="1">
    <citation type="submission" date="2020-06" db="EMBL/GenBank/DDBJ databases">
        <title>A novel thermopfilic bacterium from Erzurum, Turkey.</title>
        <authorList>
            <person name="Adiguzel A."/>
            <person name="Ay H."/>
            <person name="Baltaci M.O."/>
        </authorList>
    </citation>
    <scope>NUCLEOTIDE SEQUENCE</scope>
    <source>
        <strain evidence="2">P2</strain>
    </source>
</reference>
<comment type="caution">
    <text evidence="2">The sequence shown here is derived from an EMBL/GenBank/DDBJ whole genome shotgun (WGS) entry which is preliminary data.</text>
</comment>
<gene>
    <name evidence="2" type="ORF">HR057_00095</name>
</gene>
<dbReference type="RefSeq" id="WP_173729368.1">
    <property type="nucleotide sequence ID" value="NZ_JABTTE010000001.1"/>
</dbReference>
<dbReference type="InterPro" id="IPR019076">
    <property type="entry name" value="Spore_lipoprot_YhcN/YlaJ-like"/>
</dbReference>
<dbReference type="Proteomes" id="UP000625804">
    <property type="component" value="Unassembled WGS sequence"/>
</dbReference>
<evidence type="ECO:0000256" key="1">
    <source>
        <dbReference type="SAM" id="SignalP"/>
    </source>
</evidence>
<keyword evidence="3" id="KW-1185">Reference proteome</keyword>
<proteinExistence type="predicted"/>
<dbReference type="PROSITE" id="PS51257">
    <property type="entry name" value="PROKAR_LIPOPROTEIN"/>
    <property type="match status" value="1"/>
</dbReference>
<dbReference type="EMBL" id="JABTTE010000001">
    <property type="protein sequence ID" value="NSL50160.1"/>
    <property type="molecule type" value="Genomic_DNA"/>
</dbReference>
<protein>
    <submittedName>
        <fullName evidence="2">YhcN/YlaJ family sporulation lipoprotein</fullName>
    </submittedName>
</protein>
<accession>A0A8J8GA67</accession>
<evidence type="ECO:0000313" key="3">
    <source>
        <dbReference type="Proteomes" id="UP000625804"/>
    </source>
</evidence>
<feature type="signal peptide" evidence="1">
    <location>
        <begin position="1"/>
        <end position="18"/>
    </location>
</feature>
<feature type="chain" id="PRO_5039280769" evidence="1">
    <location>
        <begin position="19"/>
        <end position="190"/>
    </location>
</feature>
<dbReference type="Pfam" id="PF09580">
    <property type="entry name" value="Spore_YhcN_YlaJ"/>
    <property type="match status" value="1"/>
</dbReference>
<keyword evidence="2" id="KW-0449">Lipoprotein</keyword>
<evidence type="ECO:0000313" key="2">
    <source>
        <dbReference type="EMBL" id="NSL50160.1"/>
    </source>
</evidence>
<organism evidence="2 3">
    <name type="scientific">Calidifontibacillus erzurumensis</name>
    <dbReference type="NCBI Taxonomy" id="2741433"/>
    <lineage>
        <taxon>Bacteria</taxon>
        <taxon>Bacillati</taxon>
        <taxon>Bacillota</taxon>
        <taxon>Bacilli</taxon>
        <taxon>Bacillales</taxon>
        <taxon>Bacillaceae</taxon>
        <taxon>Calidifontibacillus/Schinkia group</taxon>
        <taxon>Calidifontibacillus</taxon>
    </lineage>
</organism>
<keyword evidence="1" id="KW-0732">Signal</keyword>
<name>A0A8J8GA67_9BACI</name>
<sequence>MKRIILFMLIFTGVAVFSGCNLLAEHPQNDYDLFDTTEYVRNDEFEDGNAFTNVNDRGFNDQRNTFQNFAMNAGEFLANDGKAVSKRGNYGYSDYNYHGQLNTYYNGVPTKSYETGHDNVIAQKIVDRVEHIPNVKNVHAIIDGDQILVVIDTDHINNKKVKDEVERVVSGMSNGRKVIVITEHEYNRKK</sequence>